<dbReference type="EMBL" id="BDIP01002060">
    <property type="protein sequence ID" value="GIQ85658.1"/>
    <property type="molecule type" value="Genomic_DNA"/>
</dbReference>
<name>A0A9K3D0S2_9EUKA</name>
<sequence length="507" mass="57169">MRHRHLDVLESLTGLPVLKMDQISAAELIMAGALDQMGVIESSVATAEEEGSVEARLEQCQTVMASWTSDVSLDKQSVGGFPLHKSIVPSIRAIALFVQRDVGSLYCESITTLARKLEVKVLWAMHTGSLLYYTQQYLTLGSVLMKGTQKFDSLYQNALIKWYMVRKSTARRAKVRLMDVLLDPDLSESLQVVISSLAPVIRYIRRQRIQEYMLSTRRKEEDDEETDGPPNLSNLMFIPGRASYLERPHCRALPPNLADKCRPDERLNPCAPLSLFNIDGYIVREGKRPPGFVPPEEEQGEEEPEWILCDKHWEITAVVSCTRYPWKTEVLRLLEPVPIPAMRGMIPRAIRPAIRAAVRADSDGAIADLGAGRMTQFWDTRSYHAQFLAIDCYVHEVFRKAVVSPDTHSAVKEEAAKLTKLLVPPEGHPRARINETLRYAAGYWIARNTPDLPDYAAVHLPVLSSMCPVRWQFREKAPLCVSSLGAHLKHLTYDWLGAPTDAEMPKE</sequence>
<evidence type="ECO:0000313" key="2">
    <source>
        <dbReference type="Proteomes" id="UP000265618"/>
    </source>
</evidence>
<organism evidence="1 2">
    <name type="scientific">Kipferlia bialata</name>
    <dbReference type="NCBI Taxonomy" id="797122"/>
    <lineage>
        <taxon>Eukaryota</taxon>
        <taxon>Metamonada</taxon>
        <taxon>Carpediemonas-like organisms</taxon>
        <taxon>Kipferlia</taxon>
    </lineage>
</organism>
<accession>A0A9K3D0S2</accession>
<keyword evidence="2" id="KW-1185">Reference proteome</keyword>
<reference evidence="1 2" key="1">
    <citation type="journal article" date="2018" name="PLoS ONE">
        <title>The draft genome of Kipferlia bialata reveals reductive genome evolution in fornicate parasites.</title>
        <authorList>
            <person name="Tanifuji G."/>
            <person name="Takabayashi S."/>
            <person name="Kume K."/>
            <person name="Takagi M."/>
            <person name="Nakayama T."/>
            <person name="Kamikawa R."/>
            <person name="Inagaki Y."/>
            <person name="Hashimoto T."/>
        </authorList>
    </citation>
    <scope>NUCLEOTIDE SEQUENCE [LARGE SCALE GENOMIC DNA]</scope>
    <source>
        <strain evidence="1">NY0173</strain>
    </source>
</reference>
<protein>
    <submittedName>
        <fullName evidence="1">Uncharacterized protein</fullName>
    </submittedName>
</protein>
<comment type="caution">
    <text evidence="1">The sequence shown here is derived from an EMBL/GenBank/DDBJ whole genome shotgun (WGS) entry which is preliminary data.</text>
</comment>
<feature type="non-terminal residue" evidence="1">
    <location>
        <position position="1"/>
    </location>
</feature>
<proteinExistence type="predicted"/>
<dbReference type="Proteomes" id="UP000265618">
    <property type="component" value="Unassembled WGS sequence"/>
</dbReference>
<gene>
    <name evidence="1" type="ORF">KIPB_007362</name>
</gene>
<dbReference type="AlphaFoldDB" id="A0A9K3D0S2"/>
<evidence type="ECO:0000313" key="1">
    <source>
        <dbReference type="EMBL" id="GIQ85658.1"/>
    </source>
</evidence>